<gene>
    <name evidence="1" type="ORF">DRO04_03155</name>
</gene>
<feature type="non-terminal residue" evidence="1">
    <location>
        <position position="859"/>
    </location>
</feature>
<dbReference type="InterPro" id="IPR047881">
    <property type="entry name" value="LktA_repeat"/>
</dbReference>
<feature type="non-terminal residue" evidence="1">
    <location>
        <position position="1"/>
    </location>
</feature>
<dbReference type="AlphaFoldDB" id="A0A497JIH6"/>
<evidence type="ECO:0000313" key="1">
    <source>
        <dbReference type="EMBL" id="RLG69597.1"/>
    </source>
</evidence>
<dbReference type="EMBL" id="QMWP01000125">
    <property type="protein sequence ID" value="RLG69597.1"/>
    <property type="molecule type" value="Genomic_DNA"/>
</dbReference>
<reference evidence="1 2" key="1">
    <citation type="submission" date="2018-06" db="EMBL/GenBank/DDBJ databases">
        <title>Extensive metabolic versatility and redundancy in microbially diverse, dynamic hydrothermal sediments.</title>
        <authorList>
            <person name="Dombrowski N."/>
            <person name="Teske A."/>
            <person name="Baker B.J."/>
        </authorList>
    </citation>
    <scope>NUCLEOTIDE SEQUENCE [LARGE SCALE GENOMIC DNA]</scope>
    <source>
        <strain evidence="1">B51_G17</strain>
    </source>
</reference>
<dbReference type="NCBIfam" id="NF012206">
    <property type="entry name" value="LktA_tand_53"/>
    <property type="match status" value="2"/>
</dbReference>
<protein>
    <submittedName>
        <fullName evidence="1">Uncharacterized protein</fullName>
    </submittedName>
</protein>
<sequence>VSGSVKSTQDEVNITSELISQANKVSATAGVGSDKVTHTLIKSVGAIKDKLVSFFKTKASPSSSIPSSSKIDPNTFDAGAAFAILLNDADVNTKVDGDVKSQGNLNIKSTLTYIGGSTNGIQSSAIASVTKNPSSDVADYAVCVGLDLILSDDRVVTEIGSGAELNAGGDINIDSSILLPWEITWHELSVGNILSKLNSNLGIQSGFFTTWAQSTSESSNIGISGSINIGKFTEISHALIDSDAEINQAPGYNLNPGNVSVTATTEIHTVNAGGNIGLLGLGTDSKNGVGATFSGIFYDVDTEAKIDKGAKINAKSLNVLANSTSNVLTIGLSGGLAKTFGFSGVFSYISVTDNTTACVEDGTIINLIDNTIDTDTSFSIDAVNHSYIYNIVGGVALSNSTGIGLSIGINKVDRNTQASLSGDVTASKSVEVSALNAGRNNAWSLAGSVTFATPPTGDATSVDPDEFHVSTEDIYDLSDPPQSRKKISVGIAAAGASSVNLINDTTCAKVTNATITADNLKVISKYATSNYAIGGTLALSKKDGISAGLAGAYMGNIITFDTQAYISDSTIRSGVEVQSLVEEEENPDEDLNIGMALGGGGSVSWGGNFNQNFALIGSFSLNKINKTIVAYIENSTIDTTKDVNIKARDNSQIITVAGNLVFSGLSAGAAIGYAEEEGTIKAYFLNSDISASSLSISSSDESEEHLYSISAAGTSEIFAASASIGINKMGVDQSAYIKGYKTSGIKVNDVTVESNSTHSITTATGALSIAIPMQSEMSAPDVVDRDLWELVKPTKKSPTSIGIGAAVGYNEFNNNISTYIADTKIASQNIEVDTKANNDIINITLAGSVSKVGIAFNVG</sequence>
<evidence type="ECO:0000313" key="2">
    <source>
        <dbReference type="Proteomes" id="UP000278031"/>
    </source>
</evidence>
<proteinExistence type="predicted"/>
<dbReference type="Proteomes" id="UP000278031">
    <property type="component" value="Unassembled WGS sequence"/>
</dbReference>
<accession>A0A497JIH6</accession>
<comment type="caution">
    <text evidence="1">The sequence shown here is derived from an EMBL/GenBank/DDBJ whole genome shotgun (WGS) entry which is preliminary data.</text>
</comment>
<organism evidence="1 2">
    <name type="scientific">Candidatus Iainarchaeum sp</name>
    <dbReference type="NCBI Taxonomy" id="3101447"/>
    <lineage>
        <taxon>Archaea</taxon>
        <taxon>Candidatus Iainarchaeota</taxon>
        <taxon>Candidatus Iainarchaeia</taxon>
        <taxon>Candidatus Iainarchaeales</taxon>
        <taxon>Candidatus Iainarchaeaceae</taxon>
        <taxon>Candidatus Iainarchaeum</taxon>
    </lineage>
</organism>
<name>A0A497JIH6_9ARCH</name>